<keyword evidence="2" id="KW-1185">Reference proteome</keyword>
<reference evidence="2" key="1">
    <citation type="journal article" date="2019" name="Int. J. Syst. Evol. Microbiol.">
        <title>The Global Catalogue of Microorganisms (GCM) 10K type strain sequencing project: providing services to taxonomists for standard genome sequencing and annotation.</title>
        <authorList>
            <consortium name="The Broad Institute Genomics Platform"/>
            <consortium name="The Broad Institute Genome Sequencing Center for Infectious Disease"/>
            <person name="Wu L."/>
            <person name="Ma J."/>
        </authorList>
    </citation>
    <scope>NUCLEOTIDE SEQUENCE [LARGE SCALE GENOMIC DNA]</scope>
    <source>
        <strain evidence="2">KCTC 15012</strain>
    </source>
</reference>
<gene>
    <name evidence="1" type="ORF">ACFSNB_05460</name>
</gene>
<dbReference type="Proteomes" id="UP001597296">
    <property type="component" value="Unassembled WGS sequence"/>
</dbReference>
<comment type="caution">
    <text evidence="1">The sequence shown here is derived from an EMBL/GenBank/DDBJ whole genome shotgun (WGS) entry which is preliminary data.</text>
</comment>
<accession>A0ABW5C952</accession>
<dbReference type="EMBL" id="JBHUIY010000007">
    <property type="protein sequence ID" value="MFD2233246.1"/>
    <property type="molecule type" value="Genomic_DNA"/>
</dbReference>
<organism evidence="1 2">
    <name type="scientific">Phaeospirillum tilakii</name>
    <dbReference type="NCBI Taxonomy" id="741673"/>
    <lineage>
        <taxon>Bacteria</taxon>
        <taxon>Pseudomonadati</taxon>
        <taxon>Pseudomonadota</taxon>
        <taxon>Alphaproteobacteria</taxon>
        <taxon>Rhodospirillales</taxon>
        <taxon>Rhodospirillaceae</taxon>
        <taxon>Phaeospirillum</taxon>
    </lineage>
</organism>
<dbReference type="RefSeq" id="WP_377315026.1">
    <property type="nucleotide sequence ID" value="NZ_JBHUIY010000007.1"/>
</dbReference>
<evidence type="ECO:0000313" key="1">
    <source>
        <dbReference type="EMBL" id="MFD2233246.1"/>
    </source>
</evidence>
<sequence>MPALIRRHRLKLAHPAATEATLPAGAGLIAARTCGRGGWLDLSYDLELVTLAGLEPRLAAAGLALSPSWPARWLRRWIGFQEDNLRAQAHLVHRCCCTPPDGQS</sequence>
<name>A0ABW5C952_9PROT</name>
<protein>
    <submittedName>
        <fullName evidence="1">Uncharacterized protein</fullName>
    </submittedName>
</protein>
<evidence type="ECO:0000313" key="2">
    <source>
        <dbReference type="Proteomes" id="UP001597296"/>
    </source>
</evidence>
<proteinExistence type="predicted"/>